<dbReference type="AlphaFoldDB" id="A0A9X1PT66"/>
<evidence type="ECO:0000313" key="7">
    <source>
        <dbReference type="Proteomes" id="UP001139000"/>
    </source>
</evidence>
<feature type="domain" description="HTH lysR-type" evidence="5">
    <location>
        <begin position="2"/>
        <end position="59"/>
    </location>
</feature>
<dbReference type="SUPFAM" id="SSF46785">
    <property type="entry name" value="Winged helix' DNA-binding domain"/>
    <property type="match status" value="1"/>
</dbReference>
<keyword evidence="4" id="KW-0804">Transcription</keyword>
<dbReference type="Pfam" id="PF00126">
    <property type="entry name" value="HTH_1"/>
    <property type="match status" value="1"/>
</dbReference>
<dbReference type="PANTHER" id="PTHR30126">
    <property type="entry name" value="HTH-TYPE TRANSCRIPTIONAL REGULATOR"/>
    <property type="match status" value="1"/>
</dbReference>
<dbReference type="GO" id="GO:0000976">
    <property type="term" value="F:transcription cis-regulatory region binding"/>
    <property type="evidence" value="ECO:0007669"/>
    <property type="project" value="TreeGrafter"/>
</dbReference>
<accession>A0A9X1PT66</accession>
<protein>
    <submittedName>
        <fullName evidence="6">LysR family transcriptional regulator</fullName>
    </submittedName>
</protein>
<dbReference type="InterPro" id="IPR036390">
    <property type="entry name" value="WH_DNA-bd_sf"/>
</dbReference>
<dbReference type="SUPFAM" id="SSF53850">
    <property type="entry name" value="Periplasmic binding protein-like II"/>
    <property type="match status" value="1"/>
</dbReference>
<comment type="similarity">
    <text evidence="1">Belongs to the LysR transcriptional regulatory family.</text>
</comment>
<dbReference type="PANTHER" id="PTHR30126:SF40">
    <property type="entry name" value="HTH-TYPE TRANSCRIPTIONAL REGULATOR GLTR"/>
    <property type="match status" value="1"/>
</dbReference>
<proteinExistence type="inferred from homology"/>
<evidence type="ECO:0000256" key="4">
    <source>
        <dbReference type="ARBA" id="ARBA00023163"/>
    </source>
</evidence>
<evidence type="ECO:0000256" key="1">
    <source>
        <dbReference type="ARBA" id="ARBA00009437"/>
    </source>
</evidence>
<dbReference type="InterPro" id="IPR005119">
    <property type="entry name" value="LysR_subst-bd"/>
</dbReference>
<dbReference type="InterPro" id="IPR036388">
    <property type="entry name" value="WH-like_DNA-bd_sf"/>
</dbReference>
<keyword evidence="7" id="KW-1185">Reference proteome</keyword>
<evidence type="ECO:0000313" key="6">
    <source>
        <dbReference type="EMBL" id="MCF0065624.1"/>
    </source>
</evidence>
<dbReference type="Pfam" id="PF03466">
    <property type="entry name" value="LysR_substrate"/>
    <property type="match status" value="1"/>
</dbReference>
<dbReference type="GO" id="GO:0003700">
    <property type="term" value="F:DNA-binding transcription factor activity"/>
    <property type="evidence" value="ECO:0007669"/>
    <property type="project" value="InterPro"/>
</dbReference>
<dbReference type="EMBL" id="JAJTTC010000012">
    <property type="protein sequence ID" value="MCF0065624.1"/>
    <property type="molecule type" value="Genomic_DNA"/>
</dbReference>
<keyword evidence="3" id="KW-0238">DNA-binding</keyword>
<dbReference type="RefSeq" id="WP_234658633.1">
    <property type="nucleotide sequence ID" value="NZ_JAJTTC010000012.1"/>
</dbReference>
<name>A0A9X1PT66_9BACT</name>
<organism evidence="6 7">
    <name type="scientific">Dyadobacter chenwenxiniae</name>
    <dbReference type="NCBI Taxonomy" id="2906456"/>
    <lineage>
        <taxon>Bacteria</taxon>
        <taxon>Pseudomonadati</taxon>
        <taxon>Bacteroidota</taxon>
        <taxon>Cytophagia</taxon>
        <taxon>Cytophagales</taxon>
        <taxon>Spirosomataceae</taxon>
        <taxon>Dyadobacter</taxon>
    </lineage>
</organism>
<sequence length="299" mass="33689">MLNLEWFRTFKVVYEVGTLSAAAQSLFISQPGVSLHLSALESYTGYRLFERKNRGVIPTDRGTLLYNYIIGPMIGLEEIEKLCYKKSKTSRATVSVGMCFTTFHYTLEEHVGHLPFNLITKFGECAQLLNELNAGVIDFVITSQTPPLPNLVYTPFMTTRNVLVCGGQTDISTLEKLIIANHPEPISDWLGNQVWFATSADMEAVKRFWQVNFEVSPDFKPSFVLPHYGSILRNLKSCNGFAVVPDFVCKHELANGTVKLAWEGSQQPEDMLHFAKRKNTSYPKELLHLENLLTTNGLS</sequence>
<dbReference type="PROSITE" id="PS50931">
    <property type="entry name" value="HTH_LYSR"/>
    <property type="match status" value="1"/>
</dbReference>
<dbReference type="InterPro" id="IPR000847">
    <property type="entry name" value="LysR_HTH_N"/>
</dbReference>
<reference evidence="6" key="1">
    <citation type="submission" date="2021-12" db="EMBL/GenBank/DDBJ databases">
        <title>Novel species in genus Dyadobacter.</title>
        <authorList>
            <person name="Ma C."/>
        </authorList>
    </citation>
    <scope>NUCLEOTIDE SEQUENCE</scope>
    <source>
        <strain evidence="6">LJ419</strain>
    </source>
</reference>
<evidence type="ECO:0000256" key="3">
    <source>
        <dbReference type="ARBA" id="ARBA00023125"/>
    </source>
</evidence>
<dbReference type="PRINTS" id="PR00039">
    <property type="entry name" value="HTHLYSR"/>
</dbReference>
<evidence type="ECO:0000256" key="2">
    <source>
        <dbReference type="ARBA" id="ARBA00023015"/>
    </source>
</evidence>
<gene>
    <name evidence="6" type="ORF">LXM26_29180</name>
</gene>
<evidence type="ECO:0000259" key="5">
    <source>
        <dbReference type="PROSITE" id="PS50931"/>
    </source>
</evidence>
<dbReference type="Proteomes" id="UP001139000">
    <property type="component" value="Unassembled WGS sequence"/>
</dbReference>
<comment type="caution">
    <text evidence="6">The sequence shown here is derived from an EMBL/GenBank/DDBJ whole genome shotgun (WGS) entry which is preliminary data.</text>
</comment>
<dbReference type="Gene3D" id="1.10.10.10">
    <property type="entry name" value="Winged helix-like DNA-binding domain superfamily/Winged helix DNA-binding domain"/>
    <property type="match status" value="1"/>
</dbReference>
<keyword evidence="2" id="KW-0805">Transcription regulation</keyword>